<dbReference type="Pfam" id="PF07456">
    <property type="entry name" value="Hpre_diP_synt_I"/>
    <property type="match status" value="1"/>
</dbReference>
<dbReference type="AlphaFoldDB" id="A0A3B6VUN8"/>
<dbReference type="Proteomes" id="UP000010793">
    <property type="component" value="Chromosome"/>
</dbReference>
<feature type="transmembrane region" description="Helical" evidence="1">
    <location>
        <begin position="87"/>
        <end position="104"/>
    </location>
</feature>
<feature type="transmembrane region" description="Helical" evidence="1">
    <location>
        <begin position="42"/>
        <end position="59"/>
    </location>
</feature>
<dbReference type="PIRSF" id="PIRSF027391">
    <property type="entry name" value="Hpre_diP_synt_I"/>
    <property type="match status" value="1"/>
</dbReference>
<feature type="transmembrane region" description="Helical" evidence="1">
    <location>
        <begin position="143"/>
        <end position="166"/>
    </location>
</feature>
<evidence type="ECO:0000313" key="3">
    <source>
        <dbReference type="Proteomes" id="UP000010793"/>
    </source>
</evidence>
<dbReference type="KEGG" id="bpip:BPP43_11790"/>
<keyword evidence="1" id="KW-0472">Membrane</keyword>
<dbReference type="EMBL" id="CP002873">
    <property type="protein sequence ID" value="AGA67502.1"/>
    <property type="molecule type" value="Genomic_DNA"/>
</dbReference>
<gene>
    <name evidence="2" type="ORF">BPP43_11790</name>
</gene>
<sequence length="169" mass="19157">MTLFEEIKTHTGKRRVYDIIFFAFLSSFIAAIENMFPRPIPYFRIGFSFIIILMVLDSFNFKELLLMIAIKNISVAIVFAYILTPPFYLGITGGIMSVIVMKLMRNFRNIFSLLGVSIAGALVSNLSQAILSQYLFNLPDIKFLILPVLIISLITGSIIGIFTIIFNRE</sequence>
<accession>A0A3B6VUN8</accession>
<proteinExistence type="predicted"/>
<name>A0A3B6VUN8_BRAPL</name>
<feature type="transmembrane region" description="Helical" evidence="1">
    <location>
        <begin position="16"/>
        <end position="36"/>
    </location>
</feature>
<protein>
    <submittedName>
        <fullName evidence="2">Integral membrane protein</fullName>
    </submittedName>
</protein>
<keyword evidence="1" id="KW-0812">Transmembrane</keyword>
<feature type="transmembrane region" description="Helical" evidence="1">
    <location>
        <begin position="111"/>
        <end position="131"/>
    </location>
</feature>
<evidence type="ECO:0000256" key="1">
    <source>
        <dbReference type="SAM" id="Phobius"/>
    </source>
</evidence>
<reference evidence="2 3" key="1">
    <citation type="journal article" date="2013" name="Genome Announc.">
        <title>Complete Genome Sequence of the Porcine Strain Brachyspira pilosicoli P43/6/78(T.).</title>
        <authorList>
            <person name="Lin C."/>
            <person name="den Bakker H.C."/>
            <person name="Suzuki H."/>
            <person name="Lefebure T."/>
            <person name="Ponnala L."/>
            <person name="Sun Q."/>
            <person name="Stanhope M.J."/>
            <person name="Wiedmann M."/>
            <person name="Duhamel G.E."/>
        </authorList>
    </citation>
    <scope>NUCLEOTIDE SEQUENCE [LARGE SCALE GENOMIC DNA]</scope>
    <source>
        <strain evidence="2 3">P43/6/78</strain>
    </source>
</reference>
<dbReference type="InterPro" id="IPR010898">
    <property type="entry name" value="Hpre_diP_synth_I"/>
</dbReference>
<keyword evidence="1" id="KW-1133">Transmembrane helix</keyword>
<dbReference type="RefSeq" id="WP_015274979.1">
    <property type="nucleotide sequence ID" value="NC_019908.1"/>
</dbReference>
<dbReference type="InterPro" id="IPR014535">
    <property type="entry name" value="Hpre_diP_synt_I"/>
</dbReference>
<keyword evidence="3" id="KW-1185">Reference proteome</keyword>
<evidence type="ECO:0000313" key="2">
    <source>
        <dbReference type="EMBL" id="AGA67502.1"/>
    </source>
</evidence>
<organism evidence="2 3">
    <name type="scientific">Brachyspira pilosicoli P43/6/78</name>
    <dbReference type="NCBI Taxonomy" id="1042417"/>
    <lineage>
        <taxon>Bacteria</taxon>
        <taxon>Pseudomonadati</taxon>
        <taxon>Spirochaetota</taxon>
        <taxon>Spirochaetia</taxon>
        <taxon>Brachyspirales</taxon>
        <taxon>Brachyspiraceae</taxon>
        <taxon>Brachyspira</taxon>
    </lineage>
</organism>